<accession>A0A1C4EN92</accession>
<dbReference type="AlphaFoldDB" id="A0A1C4EN92"/>
<gene>
    <name evidence="1" type="ORF">BC05F1_03720</name>
</gene>
<dbReference type="EMBL" id="FMBE01000013">
    <property type="protein sequence ID" value="SCC45044.1"/>
    <property type="molecule type" value="Genomic_DNA"/>
</dbReference>
<reference evidence="2" key="1">
    <citation type="submission" date="2016-08" db="EMBL/GenBank/DDBJ databases">
        <authorList>
            <person name="Loux V."/>
            <person name="Rue O."/>
        </authorList>
    </citation>
    <scope>NUCLEOTIDE SEQUENCE [LARGE SCALE GENOMIC DNA]</scope>
    <source>
        <strain evidence="2">INRA Bc05-F1</strain>
    </source>
</reference>
<protein>
    <submittedName>
        <fullName evidence="1">Uncharacterized protein</fullName>
    </submittedName>
</protein>
<sequence>MRKIKVVMVTVAFVMN</sequence>
<name>A0A1C4EN92_9BACI</name>
<evidence type="ECO:0000313" key="1">
    <source>
        <dbReference type="EMBL" id="SCC45044.1"/>
    </source>
</evidence>
<organism evidence="1 2">
    <name type="scientific">Bacillus wiedmannii</name>
    <dbReference type="NCBI Taxonomy" id="1890302"/>
    <lineage>
        <taxon>Bacteria</taxon>
        <taxon>Bacillati</taxon>
        <taxon>Bacillota</taxon>
        <taxon>Bacilli</taxon>
        <taxon>Bacillales</taxon>
        <taxon>Bacillaceae</taxon>
        <taxon>Bacillus</taxon>
        <taxon>Bacillus cereus group</taxon>
    </lineage>
</organism>
<evidence type="ECO:0000313" key="2">
    <source>
        <dbReference type="Proteomes" id="UP000196052"/>
    </source>
</evidence>
<dbReference type="Proteomes" id="UP000196052">
    <property type="component" value="Unassembled WGS sequence"/>
</dbReference>
<proteinExistence type="predicted"/>